<evidence type="ECO:0000256" key="3">
    <source>
        <dbReference type="RuleBase" id="RU003476"/>
    </source>
</evidence>
<protein>
    <submittedName>
        <fullName evidence="5">NUDIX domain-containing protein</fullName>
    </submittedName>
</protein>
<comment type="similarity">
    <text evidence="3">Belongs to the Nudix hydrolase family.</text>
</comment>
<dbReference type="EMBL" id="JBHULC010000003">
    <property type="protein sequence ID" value="MFD2519726.1"/>
    <property type="molecule type" value="Genomic_DNA"/>
</dbReference>
<feature type="domain" description="Nudix hydrolase" evidence="4">
    <location>
        <begin position="15"/>
        <end position="146"/>
    </location>
</feature>
<evidence type="ECO:0000256" key="1">
    <source>
        <dbReference type="ARBA" id="ARBA00001946"/>
    </source>
</evidence>
<name>A0ABW5J4J0_9BACT</name>
<dbReference type="InterPro" id="IPR015797">
    <property type="entry name" value="NUDIX_hydrolase-like_dom_sf"/>
</dbReference>
<dbReference type="InterPro" id="IPR000086">
    <property type="entry name" value="NUDIX_hydrolase_dom"/>
</dbReference>
<dbReference type="Proteomes" id="UP001597510">
    <property type="component" value="Unassembled WGS sequence"/>
</dbReference>
<reference evidence="6" key="1">
    <citation type="journal article" date="2019" name="Int. J. Syst. Evol. Microbiol.">
        <title>The Global Catalogue of Microorganisms (GCM) 10K type strain sequencing project: providing services to taxonomists for standard genome sequencing and annotation.</title>
        <authorList>
            <consortium name="The Broad Institute Genomics Platform"/>
            <consortium name="The Broad Institute Genome Sequencing Center for Infectious Disease"/>
            <person name="Wu L."/>
            <person name="Ma J."/>
        </authorList>
    </citation>
    <scope>NUCLEOTIDE SEQUENCE [LARGE SCALE GENOMIC DNA]</scope>
    <source>
        <strain evidence="6">KCTC 52344</strain>
    </source>
</reference>
<dbReference type="Gene3D" id="3.90.79.10">
    <property type="entry name" value="Nucleoside Triphosphate Pyrophosphohydrolase"/>
    <property type="match status" value="1"/>
</dbReference>
<evidence type="ECO:0000313" key="6">
    <source>
        <dbReference type="Proteomes" id="UP001597510"/>
    </source>
</evidence>
<comment type="cofactor">
    <cofactor evidence="1">
        <name>Mg(2+)</name>
        <dbReference type="ChEBI" id="CHEBI:18420"/>
    </cofactor>
</comment>
<dbReference type="Pfam" id="PF00293">
    <property type="entry name" value="NUDIX"/>
    <property type="match status" value="1"/>
</dbReference>
<evidence type="ECO:0000256" key="2">
    <source>
        <dbReference type="ARBA" id="ARBA00022801"/>
    </source>
</evidence>
<dbReference type="PANTHER" id="PTHR43046:SF14">
    <property type="entry name" value="MUTT_NUDIX FAMILY PROTEIN"/>
    <property type="match status" value="1"/>
</dbReference>
<accession>A0ABW5J4J0</accession>
<dbReference type="PRINTS" id="PR00502">
    <property type="entry name" value="NUDIXFAMILY"/>
</dbReference>
<keyword evidence="6" id="KW-1185">Reference proteome</keyword>
<comment type="caution">
    <text evidence="5">The sequence shown here is derived from an EMBL/GenBank/DDBJ whole genome shotgun (WGS) entry which is preliminary data.</text>
</comment>
<gene>
    <name evidence="5" type="ORF">ACFSR2_02450</name>
</gene>
<dbReference type="PROSITE" id="PS00893">
    <property type="entry name" value="NUDIX_BOX"/>
    <property type="match status" value="1"/>
</dbReference>
<dbReference type="PANTHER" id="PTHR43046">
    <property type="entry name" value="GDP-MANNOSE MANNOSYL HYDROLASE"/>
    <property type="match status" value="1"/>
</dbReference>
<dbReference type="PROSITE" id="PS51462">
    <property type="entry name" value="NUDIX"/>
    <property type="match status" value="1"/>
</dbReference>
<dbReference type="InterPro" id="IPR020084">
    <property type="entry name" value="NUDIX_hydrolase_CS"/>
</dbReference>
<proteinExistence type="inferred from homology"/>
<dbReference type="SUPFAM" id="SSF55811">
    <property type="entry name" value="Nudix"/>
    <property type="match status" value="1"/>
</dbReference>
<keyword evidence="2 3" id="KW-0378">Hydrolase</keyword>
<evidence type="ECO:0000259" key="4">
    <source>
        <dbReference type="PROSITE" id="PS51462"/>
    </source>
</evidence>
<evidence type="ECO:0000313" key="5">
    <source>
        <dbReference type="EMBL" id="MFD2519726.1"/>
    </source>
</evidence>
<organism evidence="5 6">
    <name type="scientific">Emticicia soli</name>
    <dbReference type="NCBI Taxonomy" id="2027878"/>
    <lineage>
        <taxon>Bacteria</taxon>
        <taxon>Pseudomonadati</taxon>
        <taxon>Bacteroidota</taxon>
        <taxon>Cytophagia</taxon>
        <taxon>Cytophagales</taxon>
        <taxon>Leadbetterellaceae</taxon>
        <taxon>Emticicia</taxon>
    </lineage>
</organism>
<dbReference type="InterPro" id="IPR020476">
    <property type="entry name" value="Nudix_hydrolase"/>
</dbReference>
<sequence length="146" mass="16647">MSDEAQEIAKKQYGNKIRLRACGICIENQQVLMICHKGVINEKDVWLPPGGGVEDGESITDALVREFLEETGFEIKVGRFMFKHELIHAPIHSVELYFEVEIVAGKLIVGKDPETTQEAQLIKDVRWIPLKNRDYFTDEVYLAINS</sequence>